<dbReference type="PATRIC" id="fig|545.12.peg.3443"/>
<dbReference type="Proteomes" id="UP000270272">
    <property type="component" value="Chromosome"/>
</dbReference>
<reference evidence="2 4" key="2">
    <citation type="submission" date="2018-06" db="EMBL/GenBank/DDBJ databases">
        <authorList>
            <consortium name="Pathogen Informatics"/>
            <person name="Doyle S."/>
        </authorList>
    </citation>
    <scope>NUCLEOTIDE SEQUENCE [LARGE SCALE GENOMIC DNA]</scope>
    <source>
        <strain evidence="2 4">NCTC10786</strain>
    </source>
</reference>
<reference evidence="3 5" key="3">
    <citation type="submission" date="2018-12" db="EMBL/GenBank/DDBJ databases">
        <authorList>
            <consortium name="Pathogen Informatics"/>
        </authorList>
    </citation>
    <scope>NUCLEOTIDE SEQUENCE [LARGE SCALE GENOMIC DNA]</scope>
    <source>
        <strain evidence="3 5">NCTC11075</strain>
    </source>
</reference>
<dbReference type="EMBL" id="LK931336">
    <property type="protein sequence ID" value="CDZ85233.1"/>
    <property type="molecule type" value="Genomic_DNA"/>
</dbReference>
<sequence length="128" mass="13088">MASSSLIMGNNMHVKYLAGIVGAALLMAGCSSSNQLTAAGQSVRFVEDKPGAECQLIGTATGKQSNWLSGQHGEEGGSMRGAANDLRNQAAAMGGNVIYGVSSPTQGMLSSFVPTASEMNGQVYKCPN</sequence>
<dbReference type="EMBL" id="UAVY01000002">
    <property type="protein sequence ID" value="SQB25742.1"/>
    <property type="molecule type" value="Genomic_DNA"/>
</dbReference>
<dbReference type="EMBL" id="LR134204">
    <property type="protein sequence ID" value="VEB92833.1"/>
    <property type="molecule type" value="Genomic_DNA"/>
</dbReference>
<gene>
    <name evidence="1" type="ORF">BN1086_03432</name>
    <name evidence="2" type="ORF">NCTC10786_01428</name>
    <name evidence="3" type="ORF">NCTC11075_03698</name>
</gene>
<evidence type="ECO:0000313" key="5">
    <source>
        <dbReference type="Proteomes" id="UP000270272"/>
    </source>
</evidence>
<dbReference type="AlphaFoldDB" id="A0A078LMS1"/>
<evidence type="ECO:0000313" key="2">
    <source>
        <dbReference type="EMBL" id="SQB25742.1"/>
    </source>
</evidence>
<reference evidence="1" key="1">
    <citation type="submission" date="2014-06" db="EMBL/GenBank/DDBJ databases">
        <authorList>
            <person name="Urmite Genomes Urmite Genomes"/>
        </authorList>
    </citation>
    <scope>NUCLEOTIDE SEQUENCE</scope>
</reference>
<dbReference type="Pfam" id="PF13698">
    <property type="entry name" value="DUF4156"/>
    <property type="match status" value="1"/>
</dbReference>
<keyword evidence="1" id="KW-0449">Lipoprotein</keyword>
<evidence type="ECO:0000313" key="3">
    <source>
        <dbReference type="EMBL" id="VEB92833.1"/>
    </source>
</evidence>
<evidence type="ECO:0000313" key="4">
    <source>
        <dbReference type="Proteomes" id="UP000251584"/>
    </source>
</evidence>
<evidence type="ECO:0000313" key="1">
    <source>
        <dbReference type="EMBL" id="CDZ85233.1"/>
    </source>
</evidence>
<dbReference type="InterPro" id="IPR025294">
    <property type="entry name" value="DUF4156"/>
</dbReference>
<protein>
    <submittedName>
        <fullName evidence="1">Lipoprotein</fullName>
    </submittedName>
</protein>
<name>A0A078LMS1_CITKO</name>
<organism evidence="1">
    <name type="scientific">Citrobacter koseri</name>
    <name type="common">Citrobacter diversus</name>
    <dbReference type="NCBI Taxonomy" id="545"/>
    <lineage>
        <taxon>Bacteria</taxon>
        <taxon>Pseudomonadati</taxon>
        <taxon>Pseudomonadota</taxon>
        <taxon>Gammaproteobacteria</taxon>
        <taxon>Enterobacterales</taxon>
        <taxon>Enterobacteriaceae</taxon>
        <taxon>Citrobacter</taxon>
    </lineage>
</organism>
<dbReference type="Proteomes" id="UP000251584">
    <property type="component" value="Unassembled WGS sequence"/>
</dbReference>
<accession>A0A078LMS1</accession>
<proteinExistence type="predicted"/>